<feature type="compositionally biased region" description="Polar residues" evidence="2">
    <location>
        <begin position="226"/>
        <end position="243"/>
    </location>
</feature>
<keyword evidence="4" id="KW-1185">Reference proteome</keyword>
<feature type="region of interest" description="Disordered" evidence="2">
    <location>
        <begin position="1"/>
        <end position="32"/>
    </location>
</feature>
<reference evidence="3" key="1">
    <citation type="submission" date="2022-07" db="EMBL/GenBank/DDBJ databases">
        <title>Phylogenomic reconstructions and comparative analyses of Kickxellomycotina fungi.</title>
        <authorList>
            <person name="Reynolds N.K."/>
            <person name="Stajich J.E."/>
            <person name="Barry K."/>
            <person name="Grigoriev I.V."/>
            <person name="Crous P."/>
            <person name="Smith M.E."/>
        </authorList>
    </citation>
    <scope>NUCLEOTIDE SEQUENCE</scope>
    <source>
        <strain evidence="3">NRRL 1565</strain>
    </source>
</reference>
<protein>
    <submittedName>
        <fullName evidence="3">Uncharacterized protein</fullName>
    </submittedName>
</protein>
<proteinExistence type="predicted"/>
<evidence type="ECO:0000256" key="2">
    <source>
        <dbReference type="SAM" id="MobiDB-lite"/>
    </source>
</evidence>
<feature type="compositionally biased region" description="Basic and acidic residues" evidence="2">
    <location>
        <begin position="700"/>
        <end position="714"/>
    </location>
</feature>
<comment type="caution">
    <text evidence="3">The sequence shown here is derived from an EMBL/GenBank/DDBJ whole genome shotgun (WGS) entry which is preliminary data.</text>
</comment>
<feature type="region of interest" description="Disordered" evidence="2">
    <location>
        <begin position="660"/>
        <end position="757"/>
    </location>
</feature>
<keyword evidence="1" id="KW-0175">Coiled coil</keyword>
<sequence length="1167" mass="128855">MSSSNDGRLPGEWSETDAAVPGSAARTVSDRAAEKESALAKFMDDGKPSVAVGERMTSIRRRSAAVAVSDGVERGELDPAVARHLYKVLDTVAGDQDQRMIVNEQQCQRMEDMDHRMDKFHEELRQSNQELHGELRQSTQELRGETQELREEMRGMRDTLDAVLLAVQARNSRPVSPIQPVARQEWNSDAPAMHAISSTPENLSGVTDVRSRSADYEEFRTPAQAGRTTGPVTGYRGTTSSDGDFSCGPFRATPARGAAATPYPDRVEDDEWVSGDSRDAFRTPRANFPVRGHGEVGFTLARAGRSGHHADVESPREDAPARQVHSQTTDARSERTPAGPVPTDDGYYRQNGESATAGLYPTSVIDNGEDTVLNVAGEIFTSQHGDLVEGHFSMFHTNWTRHMETERHEDWLRKKKLDALSKEHRKGIPQKLLPELTARPSDGGSGATPTTITGRPLSKPTATYGMGKDMDVADGVTYAQAIESYMGTNRLDYDRYGVALLAGNTTTLYSNAYFNFTRLFGEKITWRKAVFYFLKATPASLTTDEAQWMMSWIVLTAEQPLPEFVNNFLLLRFRAGNHMRLSKVMDYLFRAVGVPMEMMLRTHTRHDPDHHLELYNLLEVLAGTEQERNRYRAAATSERITQERIDKYAAATGMHLRGSGSIPLGARAPGPNGMPVLRGHSAAEPPTKLTTAEPQLRPQQRFDDRRDGQQRDQGWRPNPSRVQQPRGNFAPRSHQTQPDSGDTAEIDDGDGKYVSGDVGMADAVTNHQTDIPDIQYDDSEAWMEFDADAVTFEHEDDYMGYWPALSSHHVQIGDHIEETVSGKWLCTSDFDWGTEPLELRLACSMGVTECHSLELSGPMTDQGTLSKDKGLIALAGCPDPVVHDEHIAHVMAPGSTRRGEDTLEPPNFSVHIVATDGFEASEHGHNGCSQMDCAIGDAANAESAMIAHRDGDSPLLLDGGPIGPAADFAASGAFLENWPPYTAMTHSLPVYCVGELAVFLHTCEMCAFSILGSSGDLAHAVLKKGDLRLPPVQIASNLHTSQSHFLSLALIAMRHGQMHGCMLIEMDAGSLTLRISHTIWKPRIEMGIFCEVTLGYKFCQFKAFLKDFWRNYTKFTGFQKAFWFSLRGCFFMQQCLVLGVFADSQVAPRGEQASKLMPLALGWPGVM</sequence>
<feature type="coiled-coil region" evidence="1">
    <location>
        <begin position="110"/>
        <end position="159"/>
    </location>
</feature>
<evidence type="ECO:0000256" key="1">
    <source>
        <dbReference type="SAM" id="Coils"/>
    </source>
</evidence>
<evidence type="ECO:0000313" key="4">
    <source>
        <dbReference type="Proteomes" id="UP001140094"/>
    </source>
</evidence>
<dbReference type="AlphaFoldDB" id="A0A9W8I1S2"/>
<gene>
    <name evidence="3" type="ORF">H4R20_000056</name>
</gene>
<name>A0A9W8I1S2_9FUNG</name>
<accession>A0A9W8I1S2</accession>
<feature type="region of interest" description="Disordered" evidence="2">
    <location>
        <begin position="304"/>
        <end position="347"/>
    </location>
</feature>
<feature type="region of interest" description="Disordered" evidence="2">
    <location>
        <begin position="216"/>
        <end position="247"/>
    </location>
</feature>
<feature type="compositionally biased region" description="Basic and acidic residues" evidence="2">
    <location>
        <begin position="308"/>
        <end position="320"/>
    </location>
</feature>
<organism evidence="3 4">
    <name type="scientific">Coemansia guatemalensis</name>
    <dbReference type="NCBI Taxonomy" id="2761395"/>
    <lineage>
        <taxon>Eukaryota</taxon>
        <taxon>Fungi</taxon>
        <taxon>Fungi incertae sedis</taxon>
        <taxon>Zoopagomycota</taxon>
        <taxon>Kickxellomycotina</taxon>
        <taxon>Kickxellomycetes</taxon>
        <taxon>Kickxellales</taxon>
        <taxon>Kickxellaceae</taxon>
        <taxon>Coemansia</taxon>
    </lineage>
</organism>
<dbReference type="Proteomes" id="UP001140094">
    <property type="component" value="Unassembled WGS sequence"/>
</dbReference>
<dbReference type="EMBL" id="JANBUO010000001">
    <property type="protein sequence ID" value="KAJ2809554.1"/>
    <property type="molecule type" value="Genomic_DNA"/>
</dbReference>
<evidence type="ECO:0000313" key="3">
    <source>
        <dbReference type="EMBL" id="KAJ2809554.1"/>
    </source>
</evidence>
<feature type="region of interest" description="Disordered" evidence="2">
    <location>
        <begin position="435"/>
        <end position="459"/>
    </location>
</feature>